<dbReference type="Proteomes" id="UP001234297">
    <property type="component" value="Chromosome 2"/>
</dbReference>
<reference evidence="1 2" key="1">
    <citation type="journal article" date="2022" name="Hortic Res">
        <title>A haplotype resolved chromosomal level avocado genome allows analysis of novel avocado genes.</title>
        <authorList>
            <person name="Nath O."/>
            <person name="Fletcher S.J."/>
            <person name="Hayward A."/>
            <person name="Shaw L.M."/>
            <person name="Masouleh A.K."/>
            <person name="Furtado A."/>
            <person name="Henry R.J."/>
            <person name="Mitter N."/>
        </authorList>
    </citation>
    <scope>NUCLEOTIDE SEQUENCE [LARGE SCALE GENOMIC DNA]</scope>
    <source>
        <strain evidence="2">cv. Hass</strain>
    </source>
</reference>
<accession>A0ACC2MH19</accession>
<comment type="caution">
    <text evidence="1">The sequence shown here is derived from an EMBL/GenBank/DDBJ whole genome shotgun (WGS) entry which is preliminary data.</text>
</comment>
<keyword evidence="2" id="KW-1185">Reference proteome</keyword>
<gene>
    <name evidence="1" type="ORF">MRB53_006468</name>
</gene>
<protein>
    <submittedName>
        <fullName evidence="1">Uncharacterized protein</fullName>
    </submittedName>
</protein>
<evidence type="ECO:0000313" key="2">
    <source>
        <dbReference type="Proteomes" id="UP001234297"/>
    </source>
</evidence>
<sequence>MRAAEKTIQRIPDCSHVLRTGEGQIDKEELLWVRNNEWRRRVCERNSSESAFPYLPLQQWYEFSFSRRITWGQR</sequence>
<proteinExistence type="predicted"/>
<evidence type="ECO:0000313" key="1">
    <source>
        <dbReference type="EMBL" id="KAJ8644720.1"/>
    </source>
</evidence>
<dbReference type="EMBL" id="CM056810">
    <property type="protein sequence ID" value="KAJ8644720.1"/>
    <property type="molecule type" value="Genomic_DNA"/>
</dbReference>
<organism evidence="1 2">
    <name type="scientific">Persea americana</name>
    <name type="common">Avocado</name>
    <dbReference type="NCBI Taxonomy" id="3435"/>
    <lineage>
        <taxon>Eukaryota</taxon>
        <taxon>Viridiplantae</taxon>
        <taxon>Streptophyta</taxon>
        <taxon>Embryophyta</taxon>
        <taxon>Tracheophyta</taxon>
        <taxon>Spermatophyta</taxon>
        <taxon>Magnoliopsida</taxon>
        <taxon>Magnoliidae</taxon>
        <taxon>Laurales</taxon>
        <taxon>Lauraceae</taxon>
        <taxon>Persea</taxon>
    </lineage>
</organism>
<name>A0ACC2MH19_PERAE</name>